<name>A0AC61DBE7_9FIRM</name>
<dbReference type="Proteomes" id="UP000224460">
    <property type="component" value="Unassembled WGS sequence"/>
</dbReference>
<organism evidence="1 2">
    <name type="scientific">Sporanaerobium hydrogeniformans</name>
    <dbReference type="NCBI Taxonomy" id="3072179"/>
    <lineage>
        <taxon>Bacteria</taxon>
        <taxon>Bacillati</taxon>
        <taxon>Bacillota</taxon>
        <taxon>Clostridia</taxon>
        <taxon>Lachnospirales</taxon>
        <taxon>Lachnospiraceae</taxon>
        <taxon>Sporanaerobium</taxon>
    </lineage>
</organism>
<comment type="caution">
    <text evidence="1">The sequence shown here is derived from an EMBL/GenBank/DDBJ whole genome shotgun (WGS) entry which is preliminary data.</text>
</comment>
<keyword evidence="1" id="KW-0436">Ligase</keyword>
<protein>
    <submittedName>
        <fullName evidence="1">Arginine--tRNA ligase</fullName>
    </submittedName>
</protein>
<dbReference type="EMBL" id="PEDL01000009">
    <property type="protein sequence ID" value="PHV70614.1"/>
    <property type="molecule type" value="Genomic_DNA"/>
</dbReference>
<proteinExistence type="predicted"/>
<evidence type="ECO:0000313" key="1">
    <source>
        <dbReference type="EMBL" id="PHV70614.1"/>
    </source>
</evidence>
<reference evidence="1" key="1">
    <citation type="submission" date="2017-10" db="EMBL/GenBank/DDBJ databases">
        <title>Genome sequence of cellulolytic Lachnospiraceae bacterium XHS1971 isolated from hotspring sediment.</title>
        <authorList>
            <person name="Vasudevan G."/>
            <person name="Joshi A.J."/>
            <person name="Hivarkar S."/>
            <person name="Lanjekar V.B."/>
            <person name="Dhakephalkar P.K."/>
            <person name="Dagar S."/>
        </authorList>
    </citation>
    <scope>NUCLEOTIDE SEQUENCE</scope>
    <source>
        <strain evidence="1">XHS1971</strain>
    </source>
</reference>
<sequence>MNNFKIEIAKLLSNKIDYLNQDEIYNMLEIPTNTEMGDFAFPCFKLAKELRKAPPIIAKEIKESLGESEIVERTENVNAYVNFFLNKMALVKSILSDVLEQKEYYGISQTKELGNIVIDYSSPNIAKPFHVGHLRSTVIGNSLYRIYEALGYKCVGVNHLGDWGTQFGKLIVAYKKYSSKEDVEEKGISELLRIYVLFHDEAKKYPEMEQEARDYFTKMENGDEEALALWNWFKSVSLKEFERVYDMLGVKFDSYNGEAFYNDKMSVVVKELEDKGLIEISEGAKIVRLDEENMPPCLITKNDGSSLYATRDITAAKYRKETYDFKKCIIVTALQQNLHFAQFFKVIEKMGYEWSKNLVHVPFGMVSMEGGKLSTRSGNVVFLEDILNESIQKTKKIIEEKNPDLLNKDEIAKQVGIGAVIFDDMYNNIIKDIQFSWERVLNFDGETGPYVQYTHARACSVLKKANINLNQIPQLDIDYSIISDEASIGVIKELAVFEQTIREAAHKYEPSYIARYAVDLAQAFNKFYHDNAILVEDHKVRDSRLAIVVAVKYVIKNALFLLGIEAPSQM</sequence>
<evidence type="ECO:0000313" key="2">
    <source>
        <dbReference type="Proteomes" id="UP000224460"/>
    </source>
</evidence>
<accession>A0AC61DBE7</accession>
<keyword evidence="2" id="KW-1185">Reference proteome</keyword>
<gene>
    <name evidence="1" type="ORF">CS063_09945</name>
</gene>